<dbReference type="Proteomes" id="UP000587702">
    <property type="component" value="Unassembled WGS sequence"/>
</dbReference>
<evidence type="ECO:0000313" key="10">
    <source>
        <dbReference type="Proteomes" id="UP000520052"/>
    </source>
</evidence>
<dbReference type="Proteomes" id="UP000563820">
    <property type="component" value="Unassembled WGS sequence"/>
</dbReference>
<reference evidence="10 11" key="1">
    <citation type="journal article" date="2019" name="Environ. Microbiol.">
        <title>Genomics insights into ecotype formation of ammonia-oxidizing archaea in the deep ocean.</title>
        <authorList>
            <person name="Wang Y."/>
            <person name="Huang J.M."/>
            <person name="Cui G.J."/>
            <person name="Nunoura T."/>
            <person name="Takaki Y."/>
            <person name="Li W.L."/>
            <person name="Li J."/>
            <person name="Gao Z.M."/>
            <person name="Takai K."/>
            <person name="Zhang A.Q."/>
            <person name="Stepanauskas R."/>
        </authorList>
    </citation>
    <scope>NUCLEOTIDE SEQUENCE [LARGE SCALE GENOMIC DNA]</scope>
    <source>
        <strain evidence="8 13">D1a</strain>
        <strain evidence="2 17">L14</strain>
        <strain evidence="4 16">L15a</strain>
        <strain evidence="9 11">L19a</strain>
        <strain evidence="7 14">T1C4</strain>
        <strain evidence="3 15">T1L11</strain>
        <strain evidence="6 12">T1L9</strain>
        <strain evidence="5 10">T3L1</strain>
    </source>
</reference>
<dbReference type="Proteomes" id="UP000535457">
    <property type="component" value="Unassembled WGS sequence"/>
</dbReference>
<evidence type="ECO:0000313" key="17">
    <source>
        <dbReference type="Proteomes" id="UP000587702"/>
    </source>
</evidence>
<evidence type="ECO:0000313" key="2">
    <source>
        <dbReference type="EMBL" id="NWJ19747.1"/>
    </source>
</evidence>
<feature type="compositionally biased region" description="Basic and acidic residues" evidence="1">
    <location>
        <begin position="55"/>
        <end position="68"/>
    </location>
</feature>
<accession>A0A7K4MGV5</accession>
<dbReference type="EMBL" id="JACATI010000001">
    <property type="protein sequence ID" value="NWJ19747.1"/>
    <property type="molecule type" value="Genomic_DNA"/>
</dbReference>
<evidence type="ECO:0000313" key="4">
    <source>
        <dbReference type="EMBL" id="NWJ56684.1"/>
    </source>
</evidence>
<evidence type="ECO:0000313" key="13">
    <source>
        <dbReference type="Proteomes" id="UP000549797"/>
    </source>
</evidence>
<evidence type="ECO:0000313" key="15">
    <source>
        <dbReference type="Proteomes" id="UP000563820"/>
    </source>
</evidence>
<dbReference type="AlphaFoldDB" id="A0A7K4MGV5"/>
<evidence type="ECO:0000313" key="6">
    <source>
        <dbReference type="EMBL" id="NWK00585.1"/>
    </source>
</evidence>
<evidence type="ECO:0000256" key="1">
    <source>
        <dbReference type="SAM" id="MobiDB-lite"/>
    </source>
</evidence>
<evidence type="ECO:0000313" key="9">
    <source>
        <dbReference type="EMBL" id="NWK13129.1"/>
    </source>
</evidence>
<dbReference type="EMBL" id="JACATC010000002">
    <property type="protein sequence ID" value="NWJ83516.1"/>
    <property type="molecule type" value="Genomic_DNA"/>
</dbReference>
<dbReference type="EMBL" id="JACATE010000002">
    <property type="protein sequence ID" value="NWJ28143.1"/>
    <property type="molecule type" value="Genomic_DNA"/>
</dbReference>
<evidence type="ECO:0000313" key="11">
    <source>
        <dbReference type="Proteomes" id="UP000535457"/>
    </source>
</evidence>
<gene>
    <name evidence="6" type="ORF">HX840_01535</name>
    <name evidence="7" type="ORF">HX847_02645</name>
    <name evidence="3" type="ORF">HX848_01895</name>
    <name evidence="8" type="ORF">HX852_00355</name>
    <name evidence="9" type="ORF">HX853_00570</name>
    <name evidence="5" type="ORF">HX854_02070</name>
    <name evidence="4" type="ORF">HX858_02820</name>
    <name evidence="2" type="ORF">HX860_01510</name>
</gene>
<evidence type="ECO:0000313" key="16">
    <source>
        <dbReference type="Proteomes" id="UP000575480"/>
    </source>
</evidence>
<evidence type="ECO:0000313" key="7">
    <source>
        <dbReference type="EMBL" id="NWK07307.1"/>
    </source>
</evidence>
<dbReference type="EMBL" id="JACATF010000006">
    <property type="protein sequence ID" value="NWK07307.1"/>
    <property type="molecule type" value="Genomic_DNA"/>
</dbReference>
<evidence type="ECO:0000313" key="14">
    <source>
        <dbReference type="Proteomes" id="UP000559282"/>
    </source>
</evidence>
<proteinExistence type="predicted"/>
<name>A0A7K4MGV5_9ARCH</name>
<dbReference type="EMBL" id="JACATJ010000001">
    <property type="protein sequence ID" value="NWK08249.1"/>
    <property type="molecule type" value="Genomic_DNA"/>
</dbReference>
<dbReference type="EMBL" id="JACATH010000002">
    <property type="protein sequence ID" value="NWJ56684.1"/>
    <property type="molecule type" value="Genomic_DNA"/>
</dbReference>
<evidence type="ECO:0000313" key="5">
    <source>
        <dbReference type="EMBL" id="NWJ83516.1"/>
    </source>
</evidence>
<organism evidence="3 15">
    <name type="scientific">Marine Group I thaumarchaeote</name>
    <dbReference type="NCBI Taxonomy" id="2511932"/>
    <lineage>
        <taxon>Archaea</taxon>
        <taxon>Nitrososphaerota</taxon>
        <taxon>Marine Group I</taxon>
    </lineage>
</organism>
<evidence type="ECO:0000313" key="3">
    <source>
        <dbReference type="EMBL" id="NWJ28143.1"/>
    </source>
</evidence>
<dbReference type="Proteomes" id="UP000549797">
    <property type="component" value="Unassembled WGS sequence"/>
</dbReference>
<dbReference type="Proteomes" id="UP000547822">
    <property type="component" value="Unassembled WGS sequence"/>
</dbReference>
<dbReference type="EMBL" id="JACATG010000001">
    <property type="protein sequence ID" value="NWK13129.1"/>
    <property type="molecule type" value="Genomic_DNA"/>
</dbReference>
<dbReference type="Proteomes" id="UP000520052">
    <property type="component" value="Unassembled WGS sequence"/>
</dbReference>
<sequence length="83" mass="9140">MVKIRVRSGRGTKIIEVDSDASKWTGAEYKAIQESRKKTAANTMVSSGRGTGRRRLGDIPEPKTRPDYKGTMTSGRGTGRKKK</sequence>
<feature type="region of interest" description="Disordered" evidence="1">
    <location>
        <begin position="35"/>
        <end position="83"/>
    </location>
</feature>
<dbReference type="Proteomes" id="UP000559282">
    <property type="component" value="Unassembled WGS sequence"/>
</dbReference>
<protein>
    <submittedName>
        <fullName evidence="3">Uncharacterized protein</fullName>
    </submittedName>
</protein>
<reference evidence="3" key="2">
    <citation type="submission" date="2020-06" db="EMBL/GenBank/DDBJ databases">
        <authorList>
            <person name="Wang Y."/>
        </authorList>
    </citation>
    <scope>NUCLEOTIDE SEQUENCE</scope>
    <source>
        <strain evidence="8">D1a</strain>
        <strain evidence="2">L14</strain>
        <strain evidence="4">L15a</strain>
        <strain evidence="9">L19a</strain>
        <strain evidence="7">T1C4</strain>
        <strain evidence="3">T1L11</strain>
        <strain evidence="6">T1L9</strain>
        <strain evidence="5">T3L1</strain>
    </source>
</reference>
<evidence type="ECO:0000313" key="12">
    <source>
        <dbReference type="Proteomes" id="UP000547822"/>
    </source>
</evidence>
<dbReference type="EMBL" id="JACATD010000001">
    <property type="protein sequence ID" value="NWK00585.1"/>
    <property type="molecule type" value="Genomic_DNA"/>
</dbReference>
<evidence type="ECO:0000313" key="8">
    <source>
        <dbReference type="EMBL" id="NWK08249.1"/>
    </source>
</evidence>
<comment type="caution">
    <text evidence="3">The sequence shown here is derived from an EMBL/GenBank/DDBJ whole genome shotgun (WGS) entry which is preliminary data.</text>
</comment>
<dbReference type="Proteomes" id="UP000575480">
    <property type="component" value="Unassembled WGS sequence"/>
</dbReference>